<organism evidence="2 3">
    <name type="scientific">Auricularia subglabra (strain TFB-10046 / SS5)</name>
    <name type="common">White-rot fungus</name>
    <name type="synonym">Auricularia delicata (strain TFB10046)</name>
    <dbReference type="NCBI Taxonomy" id="717982"/>
    <lineage>
        <taxon>Eukaryota</taxon>
        <taxon>Fungi</taxon>
        <taxon>Dikarya</taxon>
        <taxon>Basidiomycota</taxon>
        <taxon>Agaricomycotina</taxon>
        <taxon>Agaricomycetes</taxon>
        <taxon>Auriculariales</taxon>
        <taxon>Auriculariaceae</taxon>
        <taxon>Auricularia</taxon>
    </lineage>
</organism>
<dbReference type="Proteomes" id="UP000006514">
    <property type="component" value="Unassembled WGS sequence"/>
</dbReference>
<reference evidence="3" key="1">
    <citation type="journal article" date="2012" name="Science">
        <title>The Paleozoic origin of enzymatic lignin decomposition reconstructed from 31 fungal genomes.</title>
        <authorList>
            <person name="Floudas D."/>
            <person name="Binder M."/>
            <person name="Riley R."/>
            <person name="Barry K."/>
            <person name="Blanchette R.A."/>
            <person name="Henrissat B."/>
            <person name="Martinez A.T."/>
            <person name="Otillar R."/>
            <person name="Spatafora J.W."/>
            <person name="Yadav J.S."/>
            <person name="Aerts A."/>
            <person name="Benoit I."/>
            <person name="Boyd A."/>
            <person name="Carlson A."/>
            <person name="Copeland A."/>
            <person name="Coutinho P.M."/>
            <person name="de Vries R.P."/>
            <person name="Ferreira P."/>
            <person name="Findley K."/>
            <person name="Foster B."/>
            <person name="Gaskell J."/>
            <person name="Glotzer D."/>
            <person name="Gorecki P."/>
            <person name="Heitman J."/>
            <person name="Hesse C."/>
            <person name="Hori C."/>
            <person name="Igarashi K."/>
            <person name="Jurgens J.A."/>
            <person name="Kallen N."/>
            <person name="Kersten P."/>
            <person name="Kohler A."/>
            <person name="Kuees U."/>
            <person name="Kumar T.K.A."/>
            <person name="Kuo A."/>
            <person name="LaButti K."/>
            <person name="Larrondo L.F."/>
            <person name="Lindquist E."/>
            <person name="Ling A."/>
            <person name="Lombard V."/>
            <person name="Lucas S."/>
            <person name="Lundell T."/>
            <person name="Martin R."/>
            <person name="McLaughlin D.J."/>
            <person name="Morgenstern I."/>
            <person name="Morin E."/>
            <person name="Murat C."/>
            <person name="Nagy L.G."/>
            <person name="Nolan M."/>
            <person name="Ohm R.A."/>
            <person name="Patyshakuliyeva A."/>
            <person name="Rokas A."/>
            <person name="Ruiz-Duenas F.J."/>
            <person name="Sabat G."/>
            <person name="Salamov A."/>
            <person name="Samejima M."/>
            <person name="Schmutz J."/>
            <person name="Slot J.C."/>
            <person name="St John F."/>
            <person name="Stenlid J."/>
            <person name="Sun H."/>
            <person name="Sun S."/>
            <person name="Syed K."/>
            <person name="Tsang A."/>
            <person name="Wiebenga A."/>
            <person name="Young D."/>
            <person name="Pisabarro A."/>
            <person name="Eastwood D.C."/>
            <person name="Martin F."/>
            <person name="Cullen D."/>
            <person name="Grigoriev I.V."/>
            <person name="Hibbett D.S."/>
        </authorList>
    </citation>
    <scope>NUCLEOTIDE SEQUENCE [LARGE SCALE GENOMIC DNA]</scope>
    <source>
        <strain evidence="3">TFB10046</strain>
    </source>
</reference>
<accession>J0WRS9</accession>
<proteinExistence type="predicted"/>
<evidence type="ECO:0000313" key="2">
    <source>
        <dbReference type="EMBL" id="EJD35446.1"/>
    </source>
</evidence>
<dbReference type="PROSITE" id="PS51367">
    <property type="entry name" value="THAUMATIN_2"/>
    <property type="match status" value="1"/>
</dbReference>
<dbReference type="InterPro" id="IPR001938">
    <property type="entry name" value="Thaumatin"/>
</dbReference>
<protein>
    <submittedName>
        <fullName evidence="2">Osmotin, thaumatin-like protein</fullName>
    </submittedName>
</protein>
<evidence type="ECO:0000256" key="1">
    <source>
        <dbReference type="SAM" id="MobiDB-lite"/>
    </source>
</evidence>
<dbReference type="InParanoid" id="J0WRS9"/>
<dbReference type="SUPFAM" id="SSF49870">
    <property type="entry name" value="Osmotin, thaumatin-like protein"/>
    <property type="match status" value="1"/>
</dbReference>
<dbReference type="OMA" id="HNNRLIC"/>
<evidence type="ECO:0000313" key="3">
    <source>
        <dbReference type="Proteomes" id="UP000006514"/>
    </source>
</evidence>
<sequence>MIVRNSCPFTVWSIFTDPGQNTVFPDTPTGWQADPFTSTSFTVPQGWRAGRIWGRRDCNFAQPATSPADTQCVTGGCSGGGVLCQGAGGIGAPPATLAEWTLDDPQSGNDFYDVSLVDGYNLPMSVETNAGCPIAGCFVDLGPGCPDQLKGPFDATGFPVGCKTACLANLDGNPSDSANCCSGSHNTPATCPVNGVQFYSYFKNACPDSYAYAYDEASGTALWTCPSHLRASYIVTFCPANNETFTFSTQSGGPTSGASPTFGEPSATEGGPATQLPASGSPTPTLPFVNPNEGLDWASPTHGRASWILLSSLALALLVMIS</sequence>
<feature type="region of interest" description="Disordered" evidence="1">
    <location>
        <begin position="249"/>
        <end position="283"/>
    </location>
</feature>
<dbReference type="PANTHER" id="PTHR31048">
    <property type="entry name" value="OS03G0233200 PROTEIN"/>
    <property type="match status" value="1"/>
</dbReference>
<gene>
    <name evidence="2" type="ORF">AURDEDRAFT_108973</name>
</gene>
<keyword evidence="3" id="KW-1185">Reference proteome</keyword>
<dbReference type="EMBL" id="JH687890">
    <property type="protein sequence ID" value="EJD35446.1"/>
    <property type="molecule type" value="Genomic_DNA"/>
</dbReference>
<dbReference type="Pfam" id="PF00314">
    <property type="entry name" value="Thaumatin"/>
    <property type="match status" value="1"/>
</dbReference>
<dbReference type="eggNOG" id="ENOG502QUID">
    <property type="taxonomic scope" value="Eukaryota"/>
</dbReference>
<dbReference type="OrthoDB" id="430315at2759"/>
<dbReference type="InterPro" id="IPR037176">
    <property type="entry name" value="Osmotin/thaumatin-like_sf"/>
</dbReference>
<dbReference type="Gene3D" id="2.60.110.10">
    <property type="entry name" value="Thaumatin"/>
    <property type="match status" value="1"/>
</dbReference>
<name>J0WRS9_AURST</name>
<feature type="compositionally biased region" description="Polar residues" evidence="1">
    <location>
        <begin position="249"/>
        <end position="259"/>
    </location>
</feature>
<dbReference type="AlphaFoldDB" id="J0WRS9"/>
<dbReference type="SMART" id="SM00205">
    <property type="entry name" value="THN"/>
    <property type="match status" value="1"/>
</dbReference>
<dbReference type="KEGG" id="adl:AURDEDRAFT_108973"/>